<dbReference type="EC" id="3.2.1.45" evidence="3 6"/>
<evidence type="ECO:0000256" key="1">
    <source>
        <dbReference type="ARBA" id="ARBA00001013"/>
    </source>
</evidence>
<dbReference type="Proteomes" id="UP000887540">
    <property type="component" value="Unplaced"/>
</dbReference>
<feature type="domain" description="Glycosyl hydrolase family 30 TIM-barrel" evidence="7">
    <location>
        <begin position="171"/>
        <end position="227"/>
    </location>
</feature>
<evidence type="ECO:0000259" key="7">
    <source>
        <dbReference type="Pfam" id="PF02055"/>
    </source>
</evidence>
<proteinExistence type="inferred from homology"/>
<dbReference type="PRINTS" id="PR00843">
    <property type="entry name" value="GLHYDRLASE30"/>
</dbReference>
<dbReference type="Pfam" id="PF02055">
    <property type="entry name" value="Glyco_hydro_30"/>
    <property type="match status" value="2"/>
</dbReference>
<comment type="similarity">
    <text evidence="2 6">Belongs to the glycosyl hydrolase 30 family.</text>
</comment>
<keyword evidence="9" id="KW-1185">Reference proteome</keyword>
<dbReference type="PANTHER" id="PTHR11069">
    <property type="entry name" value="GLUCOSYLCERAMIDASE"/>
    <property type="match status" value="1"/>
</dbReference>
<evidence type="ECO:0000313" key="10">
    <source>
        <dbReference type="WBParaSite" id="ACRNAN_scaffold4847.g10254.t1"/>
    </source>
</evidence>
<evidence type="ECO:0000256" key="6">
    <source>
        <dbReference type="RuleBase" id="RU361188"/>
    </source>
</evidence>
<organism evidence="9 10">
    <name type="scientific">Acrobeloides nanus</name>
    <dbReference type="NCBI Taxonomy" id="290746"/>
    <lineage>
        <taxon>Eukaryota</taxon>
        <taxon>Metazoa</taxon>
        <taxon>Ecdysozoa</taxon>
        <taxon>Nematoda</taxon>
        <taxon>Chromadorea</taxon>
        <taxon>Rhabditida</taxon>
        <taxon>Tylenchina</taxon>
        <taxon>Cephalobomorpha</taxon>
        <taxon>Cephaloboidea</taxon>
        <taxon>Cephalobidae</taxon>
        <taxon>Acrobeloides</taxon>
    </lineage>
</organism>
<evidence type="ECO:0000259" key="8">
    <source>
        <dbReference type="Pfam" id="PF17189"/>
    </source>
</evidence>
<keyword evidence="6" id="KW-0326">Glycosidase</keyword>
<dbReference type="PANTHER" id="PTHR11069:SF23">
    <property type="entry name" value="LYSOSOMAL ACID GLUCOSYLCERAMIDASE"/>
    <property type="match status" value="1"/>
</dbReference>
<keyword evidence="6" id="KW-0443">Lipid metabolism</keyword>
<keyword evidence="5 6" id="KW-0378">Hydrolase</keyword>
<evidence type="ECO:0000256" key="2">
    <source>
        <dbReference type="ARBA" id="ARBA00005382"/>
    </source>
</evidence>
<evidence type="ECO:0000313" key="9">
    <source>
        <dbReference type="Proteomes" id="UP000887540"/>
    </source>
</evidence>
<reference evidence="10" key="1">
    <citation type="submission" date="2022-11" db="UniProtKB">
        <authorList>
            <consortium name="WormBaseParasite"/>
        </authorList>
    </citation>
    <scope>IDENTIFICATION</scope>
</reference>
<comment type="catalytic activity">
    <reaction evidence="1">
        <text>a beta-D-glucosyl-(1&lt;-&gt;1')-N-acylsphing-4-enine + H2O = an N-acylsphing-4-enine + D-glucose</text>
        <dbReference type="Rhea" id="RHEA:13269"/>
        <dbReference type="ChEBI" id="CHEBI:4167"/>
        <dbReference type="ChEBI" id="CHEBI:15377"/>
        <dbReference type="ChEBI" id="CHEBI:22801"/>
        <dbReference type="ChEBI" id="CHEBI:52639"/>
        <dbReference type="EC" id="3.2.1.45"/>
    </reaction>
    <physiologicalReaction direction="left-to-right" evidence="1">
        <dbReference type="Rhea" id="RHEA:13270"/>
    </physiologicalReaction>
</comment>
<sequence>MSMIKWSKELSIWSGKLSNVGLTVPNAINITLNETQKFQTIIGFGGAFTDAAGINLAKLSPGAQQNLIRSYYGPEGIGYTLGRTPMASCDFSAREYSYDDVDGDFNLTNFALTQEDYIYKVYSDPDAYKIVDGLAIHWYADQSTSDIVDPYHLTDAHNAYPDKFLLYTEVLQHWVTGWTDWNICLDPQGGPNWVNNWCDSPIIVSNTTDEFEKQPMYYGLGHFAKFIVPDSVIIGLNFEGNTNQTNLEAIAALNPSGQKVVVLNNRDVASTYQISVINKQGSALNLAIEPRSFTTIVWSE</sequence>
<dbReference type="WBParaSite" id="ACRNAN_scaffold4847.g10254.t1">
    <property type="protein sequence ID" value="ACRNAN_scaffold4847.g10254.t1"/>
    <property type="gene ID" value="ACRNAN_scaffold4847.g10254"/>
</dbReference>
<evidence type="ECO:0000256" key="5">
    <source>
        <dbReference type="ARBA" id="ARBA00022801"/>
    </source>
</evidence>
<dbReference type="GO" id="GO:0004348">
    <property type="term" value="F:glucosylceramidase activity"/>
    <property type="evidence" value="ECO:0007669"/>
    <property type="project" value="UniProtKB-EC"/>
</dbReference>
<dbReference type="InterPro" id="IPR017853">
    <property type="entry name" value="GH"/>
</dbReference>
<evidence type="ECO:0000256" key="3">
    <source>
        <dbReference type="ARBA" id="ARBA00012658"/>
    </source>
</evidence>
<protein>
    <recommendedName>
        <fullName evidence="3 6">Glucosylceramidase</fullName>
        <ecNumber evidence="3 6">3.2.1.45</ecNumber>
    </recommendedName>
</protein>
<name>A0A914E1J5_9BILA</name>
<dbReference type="GO" id="GO:0016020">
    <property type="term" value="C:membrane"/>
    <property type="evidence" value="ECO:0007669"/>
    <property type="project" value="GOC"/>
</dbReference>
<feature type="domain" description="Glycosyl hydrolase family 30 beta sandwich" evidence="8">
    <location>
        <begin position="231"/>
        <end position="296"/>
    </location>
</feature>
<dbReference type="InterPro" id="IPR033452">
    <property type="entry name" value="GH30_C"/>
</dbReference>
<dbReference type="AlphaFoldDB" id="A0A914E1J5"/>
<dbReference type="InterPro" id="IPR033453">
    <property type="entry name" value="Glyco_hydro_30_TIM-barrel"/>
</dbReference>
<keyword evidence="6" id="KW-0746">Sphingolipid metabolism</keyword>
<dbReference type="GO" id="GO:0006680">
    <property type="term" value="P:glucosylceramide catabolic process"/>
    <property type="evidence" value="ECO:0007669"/>
    <property type="project" value="TreeGrafter"/>
</dbReference>
<evidence type="ECO:0000256" key="4">
    <source>
        <dbReference type="ARBA" id="ARBA00022729"/>
    </source>
</evidence>
<dbReference type="Pfam" id="PF17189">
    <property type="entry name" value="Glyco_hydro_30C"/>
    <property type="match status" value="1"/>
</dbReference>
<feature type="domain" description="Glycosyl hydrolase family 30 TIM-barrel" evidence="7">
    <location>
        <begin position="41"/>
        <end position="121"/>
    </location>
</feature>
<dbReference type="InterPro" id="IPR001139">
    <property type="entry name" value="Glyco_hydro_30"/>
</dbReference>
<dbReference type="Gene3D" id="3.20.20.80">
    <property type="entry name" value="Glycosidases"/>
    <property type="match status" value="2"/>
</dbReference>
<dbReference type="SUPFAM" id="SSF51445">
    <property type="entry name" value="(Trans)glycosidases"/>
    <property type="match status" value="2"/>
</dbReference>
<accession>A0A914E1J5</accession>
<keyword evidence="4" id="KW-0732">Signal</keyword>